<evidence type="ECO:0000259" key="1">
    <source>
        <dbReference type="Pfam" id="PF01548"/>
    </source>
</evidence>
<dbReference type="InterPro" id="IPR047650">
    <property type="entry name" value="Transpos_IS110"/>
</dbReference>
<keyword evidence="5" id="KW-1185">Reference proteome</keyword>
<dbReference type="PANTHER" id="PTHR33055">
    <property type="entry name" value="TRANSPOSASE FOR INSERTION SEQUENCE ELEMENT IS1111A"/>
    <property type="match status" value="1"/>
</dbReference>
<dbReference type="Proteomes" id="UP000612362">
    <property type="component" value="Unassembled WGS sequence"/>
</dbReference>
<evidence type="ECO:0000313" key="4">
    <source>
        <dbReference type="EMBL" id="GHO47611.1"/>
    </source>
</evidence>
<name>A0A8J3HX61_9CHLR</name>
<dbReference type="GO" id="GO:0006313">
    <property type="term" value="P:DNA transposition"/>
    <property type="evidence" value="ECO:0007669"/>
    <property type="project" value="InterPro"/>
</dbReference>
<sequence>MWYVGLDWSDTHHDVVVLDEAGHQVGIQRFAHSHQGLHHLKDFLLGIASRPEDLACIVETNHGLLITFLLEAGIPVYPVNPKTANKLRKTAGAKTDRIDAYLLAKTGRFDLPDLRRLSPDSPIIAELKTLTRDQDALIQSQTRLVNQLTACLKEYYPVSLKLFGKLHQPSTLLFLQAYPTPTAAAAASLEEIEALLKSCKYPHARRAALEMVEQLHSQELTANEVIVRAKSRLMLSLVRQLLPLLEDIKSYDKEIATLFLKHPDHDLWQSLPRAAQRLAPRLLAEWGDDRARYRDAQSVQELAGTAPVPFQSGNFSKAHKRFACLKPLRNVLYQFAWQTTRQDAWAREYYQRKRMEGKTHSMAVRCLANVWVRIIYRMWVSKDLYQAATFEAAKLAHAPRQRAA</sequence>
<dbReference type="NCBIfam" id="NF033542">
    <property type="entry name" value="transpos_IS110"/>
    <property type="match status" value="1"/>
</dbReference>
<dbReference type="InterPro" id="IPR002525">
    <property type="entry name" value="Transp_IS110-like_N"/>
</dbReference>
<dbReference type="RefSeq" id="WP_220191798.1">
    <property type="nucleotide sequence ID" value="NZ_BNJF01000001.1"/>
</dbReference>
<gene>
    <name evidence="3" type="ORF">KSX_03910</name>
    <name evidence="4" type="ORF">KSX_57740</name>
</gene>
<dbReference type="GO" id="GO:0003677">
    <property type="term" value="F:DNA binding"/>
    <property type="evidence" value="ECO:0007669"/>
    <property type="project" value="InterPro"/>
</dbReference>
<comment type="caution">
    <text evidence="3">The sequence shown here is derived from an EMBL/GenBank/DDBJ whole genome shotgun (WGS) entry which is preliminary data.</text>
</comment>
<evidence type="ECO:0000313" key="3">
    <source>
        <dbReference type="EMBL" id="GHO42228.1"/>
    </source>
</evidence>
<dbReference type="PANTHER" id="PTHR33055:SF3">
    <property type="entry name" value="PUTATIVE TRANSPOSASE FOR IS117-RELATED"/>
    <property type="match status" value="1"/>
</dbReference>
<accession>A0A8J3HX61</accession>
<dbReference type="EMBL" id="BNJF01000001">
    <property type="protein sequence ID" value="GHO42228.1"/>
    <property type="molecule type" value="Genomic_DNA"/>
</dbReference>
<proteinExistence type="predicted"/>
<dbReference type="InterPro" id="IPR003346">
    <property type="entry name" value="Transposase_20"/>
</dbReference>
<protein>
    <submittedName>
        <fullName evidence="3">IS110 family transposase</fullName>
    </submittedName>
</protein>
<dbReference type="Pfam" id="PF02371">
    <property type="entry name" value="Transposase_20"/>
    <property type="match status" value="1"/>
</dbReference>
<organism evidence="3 5">
    <name type="scientific">Ktedonospora formicarum</name>
    <dbReference type="NCBI Taxonomy" id="2778364"/>
    <lineage>
        <taxon>Bacteria</taxon>
        <taxon>Bacillati</taxon>
        <taxon>Chloroflexota</taxon>
        <taxon>Ktedonobacteria</taxon>
        <taxon>Ktedonobacterales</taxon>
        <taxon>Ktedonobacteraceae</taxon>
        <taxon>Ktedonospora</taxon>
    </lineage>
</organism>
<dbReference type="Pfam" id="PF01548">
    <property type="entry name" value="DEDD_Tnp_IS110"/>
    <property type="match status" value="1"/>
</dbReference>
<feature type="domain" description="Transposase IS116/IS110/IS902 C-terminal" evidence="2">
    <location>
        <begin position="269"/>
        <end position="351"/>
    </location>
</feature>
<dbReference type="EMBL" id="BNJF01000003">
    <property type="protein sequence ID" value="GHO47611.1"/>
    <property type="molecule type" value="Genomic_DNA"/>
</dbReference>
<reference evidence="3" key="1">
    <citation type="submission" date="2020-10" db="EMBL/GenBank/DDBJ databases">
        <title>Taxonomic study of unclassified bacteria belonging to the class Ktedonobacteria.</title>
        <authorList>
            <person name="Yabe S."/>
            <person name="Wang C.M."/>
            <person name="Zheng Y."/>
            <person name="Sakai Y."/>
            <person name="Cavaletti L."/>
            <person name="Monciardini P."/>
            <person name="Donadio S."/>
        </authorList>
    </citation>
    <scope>NUCLEOTIDE SEQUENCE</scope>
    <source>
        <strain evidence="3">SOSP1-1</strain>
    </source>
</reference>
<feature type="domain" description="Transposase IS110-like N-terminal" evidence="1">
    <location>
        <begin position="4"/>
        <end position="157"/>
    </location>
</feature>
<dbReference type="GO" id="GO:0004803">
    <property type="term" value="F:transposase activity"/>
    <property type="evidence" value="ECO:0007669"/>
    <property type="project" value="InterPro"/>
</dbReference>
<evidence type="ECO:0000313" key="5">
    <source>
        <dbReference type="Proteomes" id="UP000612362"/>
    </source>
</evidence>
<dbReference type="AlphaFoldDB" id="A0A8J3HX61"/>
<evidence type="ECO:0000259" key="2">
    <source>
        <dbReference type="Pfam" id="PF02371"/>
    </source>
</evidence>